<dbReference type="RefSeq" id="WP_072903697.1">
    <property type="nucleotide sequence ID" value="NZ_FRAD01000013.1"/>
</dbReference>
<organism evidence="1 2">
    <name type="scientific">Hathewaya proteolytica DSM 3090</name>
    <dbReference type="NCBI Taxonomy" id="1121331"/>
    <lineage>
        <taxon>Bacteria</taxon>
        <taxon>Bacillati</taxon>
        <taxon>Bacillota</taxon>
        <taxon>Clostridia</taxon>
        <taxon>Eubacteriales</taxon>
        <taxon>Clostridiaceae</taxon>
        <taxon>Hathewaya</taxon>
    </lineage>
</organism>
<keyword evidence="2" id="KW-1185">Reference proteome</keyword>
<gene>
    <name evidence="1" type="ORF">SAMN02745248_01733</name>
</gene>
<dbReference type="Proteomes" id="UP000183952">
    <property type="component" value="Unassembled WGS sequence"/>
</dbReference>
<dbReference type="AlphaFoldDB" id="A0A1M6PK90"/>
<name>A0A1M6PK90_9CLOT</name>
<accession>A0A1M6PK90</accession>
<reference evidence="1 2" key="1">
    <citation type="submission" date="2016-11" db="EMBL/GenBank/DDBJ databases">
        <authorList>
            <person name="Jaros S."/>
            <person name="Januszkiewicz K."/>
            <person name="Wedrychowicz H."/>
        </authorList>
    </citation>
    <scope>NUCLEOTIDE SEQUENCE [LARGE SCALE GENOMIC DNA]</scope>
    <source>
        <strain evidence="1 2">DSM 3090</strain>
    </source>
</reference>
<proteinExistence type="predicted"/>
<dbReference type="OrthoDB" id="5420310at2"/>
<dbReference type="EMBL" id="FRAD01000013">
    <property type="protein sequence ID" value="SHK08313.1"/>
    <property type="molecule type" value="Genomic_DNA"/>
</dbReference>
<sequence>MEKKNIVFVSHCVLNTASKVTTFSHKTGEEETARKDFLHFAVDNDIHLIQLPCPEFNIYGASRWGHTKEQFDNPFFEKYCIEMLEPYILQMREYIKECNKFSVLGVVGINGSPSCGIDITCSGNWGGEFSGRDNLQETIKTIHIVQEKGMLMKVLQNLMKENKINLPMMDLKEAKIKILDLIRGEINENLVK</sequence>
<dbReference type="STRING" id="1121331.SAMN02745248_01733"/>
<dbReference type="NCBIfam" id="NF045597">
    <property type="entry name" value="TudS_rel_CD3072"/>
    <property type="match status" value="1"/>
</dbReference>
<dbReference type="InterPro" id="IPR054648">
    <property type="entry name" value="TudS-rel"/>
</dbReference>
<protein>
    <submittedName>
        <fullName evidence="1">Predicted secreted protein</fullName>
    </submittedName>
</protein>
<evidence type="ECO:0000313" key="1">
    <source>
        <dbReference type="EMBL" id="SHK08313.1"/>
    </source>
</evidence>
<evidence type="ECO:0000313" key="2">
    <source>
        <dbReference type="Proteomes" id="UP000183952"/>
    </source>
</evidence>